<dbReference type="AlphaFoldDB" id="A0A2A9E8H6"/>
<protein>
    <submittedName>
        <fullName evidence="2">Secretion/DNA translocation related TadE-like protein</fullName>
    </submittedName>
</protein>
<keyword evidence="3" id="KW-1185">Reference proteome</keyword>
<dbReference type="RefSeq" id="WP_211281838.1">
    <property type="nucleotide sequence ID" value="NZ_PDJG01000001.1"/>
</dbReference>
<keyword evidence="1" id="KW-1133">Transmembrane helix</keyword>
<dbReference type="InterPro" id="IPR021202">
    <property type="entry name" value="Rv3654c-like"/>
</dbReference>
<reference evidence="2 3" key="1">
    <citation type="submission" date="2017-10" db="EMBL/GenBank/DDBJ databases">
        <title>Sequencing the genomes of 1000 actinobacteria strains.</title>
        <authorList>
            <person name="Klenk H.-P."/>
        </authorList>
    </citation>
    <scope>NUCLEOTIDE SEQUENCE [LARGE SCALE GENOMIC DNA]</scope>
    <source>
        <strain evidence="2 3">DSM 18966</strain>
    </source>
</reference>
<evidence type="ECO:0000256" key="1">
    <source>
        <dbReference type="SAM" id="Phobius"/>
    </source>
</evidence>
<comment type="caution">
    <text evidence="2">The sequence shown here is derived from an EMBL/GenBank/DDBJ whole genome shotgun (WGS) entry which is preliminary data.</text>
</comment>
<gene>
    <name evidence="2" type="ORF">ATL42_3102</name>
</gene>
<accession>A0A2A9E8H6</accession>
<name>A0A2A9E8H6_9MICO</name>
<dbReference type="NCBIfam" id="TIGR03816">
    <property type="entry name" value="tadE_like_DECH"/>
    <property type="match status" value="1"/>
</dbReference>
<organism evidence="2 3">
    <name type="scientific">Sanguibacter antarcticus</name>
    <dbReference type="NCBI Taxonomy" id="372484"/>
    <lineage>
        <taxon>Bacteria</taxon>
        <taxon>Bacillati</taxon>
        <taxon>Actinomycetota</taxon>
        <taxon>Actinomycetes</taxon>
        <taxon>Micrococcales</taxon>
        <taxon>Sanguibacteraceae</taxon>
        <taxon>Sanguibacter</taxon>
    </lineage>
</organism>
<evidence type="ECO:0000313" key="2">
    <source>
        <dbReference type="EMBL" id="PFG35164.1"/>
    </source>
</evidence>
<keyword evidence="1" id="KW-0472">Membrane</keyword>
<dbReference type="EMBL" id="PDJG01000001">
    <property type="protein sequence ID" value="PFG35164.1"/>
    <property type="molecule type" value="Genomic_DNA"/>
</dbReference>
<feature type="transmembrane region" description="Helical" evidence="1">
    <location>
        <begin position="20"/>
        <end position="40"/>
    </location>
</feature>
<proteinExistence type="predicted"/>
<evidence type="ECO:0000313" key="3">
    <source>
        <dbReference type="Proteomes" id="UP000225548"/>
    </source>
</evidence>
<sequence>MSTVVRRVRGRDREAGAGTVLLVGVVAALVLLAAFVGVLGGTVSARGAAQGAADLAALSAAGADMSGVQEPCSLADEVARRNGGTVAECLAEGDGIYTVAVTVGAPVGRTASARARAGPASAAEAR</sequence>
<keyword evidence="1" id="KW-0812">Transmembrane</keyword>
<dbReference type="Proteomes" id="UP000225548">
    <property type="component" value="Unassembled WGS sequence"/>
</dbReference>